<name>A0ABP9FRY0_9MICC</name>
<dbReference type="EMBL" id="BAABLW010000001">
    <property type="protein sequence ID" value="GAA4910346.1"/>
    <property type="molecule type" value="Genomic_DNA"/>
</dbReference>
<reference evidence="2" key="1">
    <citation type="journal article" date="2019" name="Int. J. Syst. Evol. Microbiol.">
        <title>The Global Catalogue of Microorganisms (GCM) 10K type strain sequencing project: providing services to taxonomists for standard genome sequencing and annotation.</title>
        <authorList>
            <consortium name="The Broad Institute Genomics Platform"/>
            <consortium name="The Broad Institute Genome Sequencing Center for Infectious Disease"/>
            <person name="Wu L."/>
            <person name="Ma J."/>
        </authorList>
    </citation>
    <scope>NUCLEOTIDE SEQUENCE [LARGE SCALE GENOMIC DNA]</scope>
    <source>
        <strain evidence="2">JCM 19129</strain>
    </source>
</reference>
<organism evidence="1 2">
    <name type="scientific">Nesterenkonia rhizosphaerae</name>
    <dbReference type="NCBI Taxonomy" id="1348272"/>
    <lineage>
        <taxon>Bacteria</taxon>
        <taxon>Bacillati</taxon>
        <taxon>Actinomycetota</taxon>
        <taxon>Actinomycetes</taxon>
        <taxon>Micrococcales</taxon>
        <taxon>Micrococcaceae</taxon>
        <taxon>Nesterenkonia</taxon>
    </lineage>
</organism>
<evidence type="ECO:0000313" key="1">
    <source>
        <dbReference type="EMBL" id="GAA4910346.1"/>
    </source>
</evidence>
<keyword evidence="2" id="KW-1185">Reference proteome</keyword>
<evidence type="ECO:0008006" key="3">
    <source>
        <dbReference type="Google" id="ProtNLM"/>
    </source>
</evidence>
<accession>A0ABP9FRY0</accession>
<protein>
    <recommendedName>
        <fullName evidence="3">DUF559 domain-containing protein</fullName>
    </recommendedName>
</protein>
<evidence type="ECO:0000313" key="2">
    <source>
        <dbReference type="Proteomes" id="UP001500368"/>
    </source>
</evidence>
<gene>
    <name evidence="1" type="ORF">GCM10025790_00420</name>
</gene>
<comment type="caution">
    <text evidence="1">The sequence shown here is derived from an EMBL/GenBank/DDBJ whole genome shotgun (WGS) entry which is preliminary data.</text>
</comment>
<sequence>MELDVPELSLVSTEGMTLRSEPLTLAVLDTIHRLPQPAAVALIDAFRAGRHRLRSAGTEEDLHRWAEVLPSMRARSRTRRAWDLSDARAENPGESFSRVLIHQLGYDPPDLQTKLTLHDGTIAYVDFMWDSAGIAGEFDGDQKYLKAASFGMTAQEAVLKEKKREDAIRRLGYRVIRWDWSSLQDPRRLDRILNEAGVPRRRCASLA</sequence>
<dbReference type="Proteomes" id="UP001500368">
    <property type="component" value="Unassembled WGS sequence"/>
</dbReference>
<proteinExistence type="predicted"/>